<dbReference type="PANTHER" id="PTHR42760">
    <property type="entry name" value="SHORT-CHAIN DEHYDROGENASES/REDUCTASES FAMILY MEMBER"/>
    <property type="match status" value="1"/>
</dbReference>
<dbReference type="SMART" id="SM00822">
    <property type="entry name" value="PKS_KR"/>
    <property type="match status" value="1"/>
</dbReference>
<evidence type="ECO:0000256" key="1">
    <source>
        <dbReference type="ARBA" id="ARBA00006484"/>
    </source>
</evidence>
<dbReference type="Gene3D" id="3.40.50.720">
    <property type="entry name" value="NAD(P)-binding Rossmann-like Domain"/>
    <property type="match status" value="1"/>
</dbReference>
<evidence type="ECO:0000313" key="4">
    <source>
        <dbReference type="EMBL" id="AYQ72357.1"/>
    </source>
</evidence>
<gene>
    <name evidence="4" type="ORF">EAV92_07095</name>
</gene>
<keyword evidence="5" id="KW-1185">Reference proteome</keyword>
<dbReference type="KEGG" id="coh:EAV92_07095"/>
<dbReference type="NCBIfam" id="NF005559">
    <property type="entry name" value="PRK07231.1"/>
    <property type="match status" value="1"/>
</dbReference>
<dbReference type="InterPro" id="IPR002347">
    <property type="entry name" value="SDR_fam"/>
</dbReference>
<dbReference type="RefSeq" id="WP_123040417.1">
    <property type="nucleotide sequence ID" value="NZ_CP033433.1"/>
</dbReference>
<evidence type="ECO:0000256" key="2">
    <source>
        <dbReference type="ARBA" id="ARBA00023002"/>
    </source>
</evidence>
<dbReference type="FunFam" id="3.40.50.720:FF:000084">
    <property type="entry name" value="Short-chain dehydrogenase reductase"/>
    <property type="match status" value="1"/>
</dbReference>
<accession>A0A3G3JWW7</accession>
<dbReference type="InterPro" id="IPR020904">
    <property type="entry name" value="Sc_DH/Rdtase_CS"/>
</dbReference>
<dbReference type="PROSITE" id="PS00061">
    <property type="entry name" value="ADH_SHORT"/>
    <property type="match status" value="1"/>
</dbReference>
<dbReference type="Proteomes" id="UP000269097">
    <property type="component" value="Chromosome"/>
</dbReference>
<dbReference type="InterPro" id="IPR036291">
    <property type="entry name" value="NAD(P)-bd_dom_sf"/>
</dbReference>
<dbReference type="PANTHER" id="PTHR42760:SF133">
    <property type="entry name" value="3-OXOACYL-[ACYL-CARRIER-PROTEIN] REDUCTASE"/>
    <property type="match status" value="1"/>
</dbReference>
<dbReference type="PRINTS" id="PR00080">
    <property type="entry name" value="SDRFAMILY"/>
</dbReference>
<dbReference type="CDD" id="cd05233">
    <property type="entry name" value="SDR_c"/>
    <property type="match status" value="1"/>
</dbReference>
<dbReference type="PRINTS" id="PR00081">
    <property type="entry name" value="GDHRDH"/>
</dbReference>
<keyword evidence="2" id="KW-0560">Oxidoreductase</keyword>
<sequence>MERGLRRFEGKTAVVTGGATGVGFATARRLAEEGASVVIAGRRSDVGREAEETLKKAGLAAVFVQADVADEAQVRFLMDEAVRAFGRIDVLVNNAAAFTPGRFMETSWQDWRKVFDVILNGAYFCTKEAARRMIEQGGGGRIVNVSSINSTRALEESSHYNAAKGALDQLTRNTSLELIDHGIRVNSVALGFIDTPMSIVDGVKEHETDWFRDIYVARKKIPLQRTGQPEEAAGAIAFLASEDASYMCGAVVAVDGGLSITF</sequence>
<proteinExistence type="inferred from homology"/>
<protein>
    <submittedName>
        <fullName evidence="4">SDR family oxidoreductase</fullName>
    </submittedName>
</protein>
<reference evidence="4 5" key="1">
    <citation type="submission" date="2018-10" db="EMBL/GenBank/DDBJ databases">
        <title>Genome Sequence of Cohnella sp.</title>
        <authorList>
            <person name="Srinivasan S."/>
            <person name="Kim M.K."/>
        </authorList>
    </citation>
    <scope>NUCLEOTIDE SEQUENCE [LARGE SCALE GENOMIC DNA]</scope>
    <source>
        <strain evidence="4 5">18JY8-7</strain>
    </source>
</reference>
<comment type="similarity">
    <text evidence="1">Belongs to the short-chain dehydrogenases/reductases (SDR) family.</text>
</comment>
<dbReference type="Pfam" id="PF13561">
    <property type="entry name" value="adh_short_C2"/>
    <property type="match status" value="1"/>
</dbReference>
<dbReference type="GO" id="GO:0016616">
    <property type="term" value="F:oxidoreductase activity, acting on the CH-OH group of donors, NAD or NADP as acceptor"/>
    <property type="evidence" value="ECO:0007669"/>
    <property type="project" value="UniProtKB-ARBA"/>
</dbReference>
<name>A0A3G3JWW7_9BACL</name>
<feature type="domain" description="Ketoreductase" evidence="3">
    <location>
        <begin position="11"/>
        <end position="191"/>
    </location>
</feature>
<organism evidence="4 5">
    <name type="scientific">Cohnella candidum</name>
    <dbReference type="NCBI Taxonomy" id="2674991"/>
    <lineage>
        <taxon>Bacteria</taxon>
        <taxon>Bacillati</taxon>
        <taxon>Bacillota</taxon>
        <taxon>Bacilli</taxon>
        <taxon>Bacillales</taxon>
        <taxon>Paenibacillaceae</taxon>
        <taxon>Cohnella</taxon>
    </lineage>
</organism>
<evidence type="ECO:0000259" key="3">
    <source>
        <dbReference type="SMART" id="SM00822"/>
    </source>
</evidence>
<dbReference type="InterPro" id="IPR057326">
    <property type="entry name" value="KR_dom"/>
</dbReference>
<dbReference type="GO" id="GO:0048038">
    <property type="term" value="F:quinone binding"/>
    <property type="evidence" value="ECO:0007669"/>
    <property type="project" value="TreeGrafter"/>
</dbReference>
<dbReference type="EMBL" id="CP033433">
    <property type="protein sequence ID" value="AYQ72357.1"/>
    <property type="molecule type" value="Genomic_DNA"/>
</dbReference>
<dbReference type="GO" id="GO:0006633">
    <property type="term" value="P:fatty acid biosynthetic process"/>
    <property type="evidence" value="ECO:0007669"/>
    <property type="project" value="TreeGrafter"/>
</dbReference>
<dbReference type="AlphaFoldDB" id="A0A3G3JWW7"/>
<dbReference type="GO" id="GO:0008206">
    <property type="term" value="P:bile acid metabolic process"/>
    <property type="evidence" value="ECO:0007669"/>
    <property type="project" value="UniProtKB-ARBA"/>
</dbReference>
<dbReference type="SUPFAM" id="SSF51735">
    <property type="entry name" value="NAD(P)-binding Rossmann-fold domains"/>
    <property type="match status" value="1"/>
</dbReference>
<evidence type="ECO:0000313" key="5">
    <source>
        <dbReference type="Proteomes" id="UP000269097"/>
    </source>
</evidence>